<organism evidence="6 7">
    <name type="scientific">Phlebotomus papatasi</name>
    <name type="common">Sandfly</name>
    <dbReference type="NCBI Taxonomy" id="29031"/>
    <lineage>
        <taxon>Eukaryota</taxon>
        <taxon>Metazoa</taxon>
        <taxon>Ecdysozoa</taxon>
        <taxon>Arthropoda</taxon>
        <taxon>Hexapoda</taxon>
        <taxon>Insecta</taxon>
        <taxon>Pterygota</taxon>
        <taxon>Neoptera</taxon>
        <taxon>Endopterygota</taxon>
        <taxon>Diptera</taxon>
        <taxon>Nematocera</taxon>
        <taxon>Psychodoidea</taxon>
        <taxon>Psychodidae</taxon>
        <taxon>Phlebotomus</taxon>
        <taxon>Phlebotomus</taxon>
    </lineage>
</organism>
<evidence type="ECO:0000256" key="2">
    <source>
        <dbReference type="ARBA" id="ARBA00010701"/>
    </source>
</evidence>
<comment type="similarity">
    <text evidence="2 4">Belongs to the AB hydrolase superfamily. Lipase family.</text>
</comment>
<dbReference type="PANTHER" id="PTHR11610:SF178">
    <property type="entry name" value="LIPASE MEMBER H-A-LIKE PROTEIN"/>
    <property type="match status" value="1"/>
</dbReference>
<protein>
    <recommendedName>
        <fullName evidence="5">Lipase domain-containing protein</fullName>
    </recommendedName>
</protein>
<name>A0A1B0D398_PHLPP</name>
<dbReference type="AlphaFoldDB" id="A0A1B0D398"/>
<evidence type="ECO:0000256" key="1">
    <source>
        <dbReference type="ARBA" id="ARBA00004613"/>
    </source>
</evidence>
<dbReference type="EnsemblMetazoa" id="PPAI001821-RA">
    <property type="protein sequence ID" value="PPAI001821-PA"/>
    <property type="gene ID" value="PPAI001821"/>
</dbReference>
<dbReference type="PANTHER" id="PTHR11610">
    <property type="entry name" value="LIPASE"/>
    <property type="match status" value="1"/>
</dbReference>
<feature type="domain" description="Lipase" evidence="5">
    <location>
        <begin position="14"/>
        <end position="135"/>
    </location>
</feature>
<dbReference type="InterPro" id="IPR029058">
    <property type="entry name" value="AB_hydrolase_fold"/>
</dbReference>
<dbReference type="SUPFAM" id="SSF53474">
    <property type="entry name" value="alpha/beta-Hydrolases"/>
    <property type="match status" value="1"/>
</dbReference>
<dbReference type="GO" id="GO:0016042">
    <property type="term" value="P:lipid catabolic process"/>
    <property type="evidence" value="ECO:0007669"/>
    <property type="project" value="TreeGrafter"/>
</dbReference>
<reference evidence="6" key="1">
    <citation type="submission" date="2022-08" db="UniProtKB">
        <authorList>
            <consortium name="EnsemblMetazoa"/>
        </authorList>
    </citation>
    <scope>IDENTIFICATION</scope>
    <source>
        <strain evidence="6">Israel</strain>
    </source>
</reference>
<keyword evidence="3" id="KW-0964">Secreted</keyword>
<dbReference type="VEuPathDB" id="VectorBase:PPAPM1_002108"/>
<dbReference type="InterPro" id="IPR013818">
    <property type="entry name" value="Lipase"/>
</dbReference>
<evidence type="ECO:0000256" key="4">
    <source>
        <dbReference type="RuleBase" id="RU004262"/>
    </source>
</evidence>
<comment type="subcellular location">
    <subcellularLocation>
        <location evidence="1">Secreted</location>
    </subcellularLocation>
</comment>
<keyword evidence="7" id="KW-1185">Reference proteome</keyword>
<dbReference type="GO" id="GO:0016298">
    <property type="term" value="F:lipase activity"/>
    <property type="evidence" value="ECO:0007669"/>
    <property type="project" value="InterPro"/>
</dbReference>
<dbReference type="Gene3D" id="3.40.50.1820">
    <property type="entry name" value="alpha/beta hydrolase"/>
    <property type="match status" value="1"/>
</dbReference>
<evidence type="ECO:0000313" key="7">
    <source>
        <dbReference type="Proteomes" id="UP000092462"/>
    </source>
</evidence>
<dbReference type="EMBL" id="AJVK01023379">
    <property type="status" value="NOT_ANNOTATED_CDS"/>
    <property type="molecule type" value="Genomic_DNA"/>
</dbReference>
<dbReference type="InterPro" id="IPR000734">
    <property type="entry name" value="TAG_lipase"/>
</dbReference>
<evidence type="ECO:0000256" key="3">
    <source>
        <dbReference type="ARBA" id="ARBA00022525"/>
    </source>
</evidence>
<sequence>MNILEMILNSNLREKVKFFLYKRKYKSRRELMQFPRTTKTNDELQDGINYYFGDFNPELETKLLIHGWHSNEESDTVQNIKNNYLSRKNLNIVTVDYRDIAANDFYYYPAFQIREVGKYIAELIDYLVVSTDWSPFNQTYFLVFI</sequence>
<proteinExistence type="inferred from homology"/>
<dbReference type="GO" id="GO:0005615">
    <property type="term" value="C:extracellular space"/>
    <property type="evidence" value="ECO:0007669"/>
    <property type="project" value="TreeGrafter"/>
</dbReference>
<evidence type="ECO:0000313" key="6">
    <source>
        <dbReference type="EnsemblMetazoa" id="PPAI001821-PA"/>
    </source>
</evidence>
<evidence type="ECO:0000259" key="5">
    <source>
        <dbReference type="Pfam" id="PF00151"/>
    </source>
</evidence>
<dbReference type="Pfam" id="PF00151">
    <property type="entry name" value="Lipase"/>
    <property type="match status" value="1"/>
</dbReference>
<accession>A0A1B0D398</accession>
<dbReference type="Proteomes" id="UP000092462">
    <property type="component" value="Unassembled WGS sequence"/>
</dbReference>
<dbReference type="VEuPathDB" id="VectorBase:PPAI001821"/>